<evidence type="ECO:0000313" key="3">
    <source>
        <dbReference type="WBParaSite" id="L893_g21300.t1"/>
    </source>
</evidence>
<feature type="region of interest" description="Disordered" evidence="1">
    <location>
        <begin position="1"/>
        <end position="35"/>
    </location>
</feature>
<evidence type="ECO:0000256" key="1">
    <source>
        <dbReference type="SAM" id="MobiDB-lite"/>
    </source>
</evidence>
<dbReference type="WBParaSite" id="L893_g21300.t1">
    <property type="protein sequence ID" value="L893_g21300.t1"/>
    <property type="gene ID" value="L893_g21300"/>
</dbReference>
<keyword evidence="2" id="KW-1185">Reference proteome</keyword>
<dbReference type="AlphaFoldDB" id="A0A1I7YZJ7"/>
<dbReference type="Proteomes" id="UP000095287">
    <property type="component" value="Unplaced"/>
</dbReference>
<reference evidence="3" key="1">
    <citation type="submission" date="2016-11" db="UniProtKB">
        <authorList>
            <consortium name="WormBaseParasite"/>
        </authorList>
    </citation>
    <scope>IDENTIFICATION</scope>
</reference>
<feature type="compositionally biased region" description="Polar residues" evidence="1">
    <location>
        <begin position="18"/>
        <end position="33"/>
    </location>
</feature>
<name>A0A1I7YZJ7_9BILA</name>
<protein>
    <submittedName>
        <fullName evidence="3">Longin domain-containing protein</fullName>
    </submittedName>
</protein>
<accession>A0A1I7YZJ7</accession>
<evidence type="ECO:0000313" key="2">
    <source>
        <dbReference type="Proteomes" id="UP000095287"/>
    </source>
</evidence>
<sequence>MFSPCTSLPKGSMECRSATLTPANPSNKNNATESALGGKVEKSAFYGDQRGFLLNVLEVSTPKGMMRHSLLRQIHTILDSFNAVQKCRKSTKMQKNQPI</sequence>
<proteinExistence type="predicted"/>
<organism evidence="2 3">
    <name type="scientific">Steinernema glaseri</name>
    <dbReference type="NCBI Taxonomy" id="37863"/>
    <lineage>
        <taxon>Eukaryota</taxon>
        <taxon>Metazoa</taxon>
        <taxon>Ecdysozoa</taxon>
        <taxon>Nematoda</taxon>
        <taxon>Chromadorea</taxon>
        <taxon>Rhabditida</taxon>
        <taxon>Tylenchina</taxon>
        <taxon>Panagrolaimomorpha</taxon>
        <taxon>Strongyloidoidea</taxon>
        <taxon>Steinernematidae</taxon>
        <taxon>Steinernema</taxon>
    </lineage>
</organism>